<accession>A0A316U4U0</accession>
<dbReference type="Gene3D" id="3.40.50.720">
    <property type="entry name" value="NAD(P)-binding Rossmann-like Domain"/>
    <property type="match status" value="1"/>
</dbReference>
<sequence>MAAINKGDTVLVTGSTGYVGGHVASDILAHGAKIKLVVRNEEKAARVYEALKKVHGASAADSIETVLIKDFSAPNAFDEACKGVQGVAHVASDVTFSDDPKQVIDPIVKIYKSLLESMAKTSSIRRFVFTSSSVAIGFPNVNGKETRLFDSNGWNDEALELIKDKPTGFSVYGASKVLSERTVWDFVKEKKPQFVATSVNPNLNVGPFLPGVEPSSTGGGILKSAKGDQSFLEGLGPQFAIDVRDVAELHSIALFNEKVGNERLLAFADRYTINSMLETIKAVDPNAPVSTKPEWGNEDNSKADTKRSEELLGRPFRTLEESIRDLLSSV</sequence>
<dbReference type="STRING" id="1684307.A0A316U4U0"/>
<evidence type="ECO:0000256" key="2">
    <source>
        <dbReference type="ARBA" id="ARBA00023445"/>
    </source>
</evidence>
<dbReference type="GO" id="GO:0016616">
    <property type="term" value="F:oxidoreductase activity, acting on the CH-OH group of donors, NAD or NADP as acceptor"/>
    <property type="evidence" value="ECO:0007669"/>
    <property type="project" value="TreeGrafter"/>
</dbReference>
<dbReference type="Pfam" id="PF01370">
    <property type="entry name" value="Epimerase"/>
    <property type="match status" value="1"/>
</dbReference>
<feature type="compositionally biased region" description="Basic and acidic residues" evidence="3">
    <location>
        <begin position="299"/>
        <end position="309"/>
    </location>
</feature>
<name>A0A316U4U0_9BASI</name>
<dbReference type="PANTHER" id="PTHR10366:SF562">
    <property type="entry name" value="ALDEHYDE REDUCTASE II (AFU_ORTHOLOGUE AFUA_1G11360)"/>
    <property type="match status" value="1"/>
</dbReference>
<gene>
    <name evidence="5" type="ORF">BCV69DRAFT_270609</name>
</gene>
<proteinExistence type="inferred from homology"/>
<evidence type="ECO:0000256" key="3">
    <source>
        <dbReference type="SAM" id="MobiDB-lite"/>
    </source>
</evidence>
<dbReference type="OrthoDB" id="2735536at2759"/>
<keyword evidence="6" id="KW-1185">Reference proteome</keyword>
<dbReference type="EMBL" id="KZ819328">
    <property type="protein sequence ID" value="PWN20200.1"/>
    <property type="molecule type" value="Genomic_DNA"/>
</dbReference>
<dbReference type="SUPFAM" id="SSF51735">
    <property type="entry name" value="NAD(P)-binding Rossmann-fold domains"/>
    <property type="match status" value="1"/>
</dbReference>
<keyword evidence="1" id="KW-0560">Oxidoreductase</keyword>
<dbReference type="RefSeq" id="XP_025347360.1">
    <property type="nucleotide sequence ID" value="XM_025490930.1"/>
</dbReference>
<dbReference type="InterPro" id="IPR050425">
    <property type="entry name" value="NAD(P)_dehydrat-like"/>
</dbReference>
<dbReference type="GeneID" id="37012664"/>
<organism evidence="5 6">
    <name type="scientific">Pseudomicrostroma glucosiphilum</name>
    <dbReference type="NCBI Taxonomy" id="1684307"/>
    <lineage>
        <taxon>Eukaryota</taxon>
        <taxon>Fungi</taxon>
        <taxon>Dikarya</taxon>
        <taxon>Basidiomycota</taxon>
        <taxon>Ustilaginomycotina</taxon>
        <taxon>Exobasidiomycetes</taxon>
        <taxon>Microstromatales</taxon>
        <taxon>Microstromatales incertae sedis</taxon>
        <taxon>Pseudomicrostroma</taxon>
    </lineage>
</organism>
<feature type="domain" description="NAD-dependent epimerase/dehydratase" evidence="4">
    <location>
        <begin position="10"/>
        <end position="256"/>
    </location>
</feature>
<evidence type="ECO:0000259" key="4">
    <source>
        <dbReference type="Pfam" id="PF01370"/>
    </source>
</evidence>
<reference evidence="5 6" key="1">
    <citation type="journal article" date="2018" name="Mol. Biol. Evol.">
        <title>Broad Genomic Sampling Reveals a Smut Pathogenic Ancestry of the Fungal Clade Ustilaginomycotina.</title>
        <authorList>
            <person name="Kijpornyongpan T."/>
            <person name="Mondo S.J."/>
            <person name="Barry K."/>
            <person name="Sandor L."/>
            <person name="Lee J."/>
            <person name="Lipzen A."/>
            <person name="Pangilinan J."/>
            <person name="LaButti K."/>
            <person name="Hainaut M."/>
            <person name="Henrissat B."/>
            <person name="Grigoriev I.V."/>
            <person name="Spatafora J.W."/>
            <person name="Aime M.C."/>
        </authorList>
    </citation>
    <scope>NUCLEOTIDE SEQUENCE [LARGE SCALE GENOMIC DNA]</scope>
    <source>
        <strain evidence="5 6">MCA 4718</strain>
    </source>
</reference>
<dbReference type="PANTHER" id="PTHR10366">
    <property type="entry name" value="NAD DEPENDENT EPIMERASE/DEHYDRATASE"/>
    <property type="match status" value="1"/>
</dbReference>
<protein>
    <submittedName>
        <fullName evidence="5">NAD(P)-binding protein</fullName>
    </submittedName>
</protein>
<dbReference type="Proteomes" id="UP000245942">
    <property type="component" value="Unassembled WGS sequence"/>
</dbReference>
<comment type="similarity">
    <text evidence="2">Belongs to the NAD(P)-dependent epimerase/dehydratase family. Dihydroflavonol-4-reductase subfamily.</text>
</comment>
<feature type="region of interest" description="Disordered" evidence="3">
    <location>
        <begin position="286"/>
        <end position="309"/>
    </location>
</feature>
<evidence type="ECO:0000313" key="6">
    <source>
        <dbReference type="Proteomes" id="UP000245942"/>
    </source>
</evidence>
<evidence type="ECO:0000313" key="5">
    <source>
        <dbReference type="EMBL" id="PWN20200.1"/>
    </source>
</evidence>
<dbReference type="InterPro" id="IPR001509">
    <property type="entry name" value="Epimerase_deHydtase"/>
</dbReference>
<evidence type="ECO:0000256" key="1">
    <source>
        <dbReference type="ARBA" id="ARBA00023002"/>
    </source>
</evidence>
<dbReference type="AlphaFoldDB" id="A0A316U4U0"/>
<dbReference type="InterPro" id="IPR036291">
    <property type="entry name" value="NAD(P)-bd_dom_sf"/>
</dbReference>